<keyword evidence="10" id="KW-0378">Hydrolase</keyword>
<evidence type="ECO:0000313" key="19">
    <source>
        <dbReference type="EMBL" id="ODV67359.1"/>
    </source>
</evidence>
<proteinExistence type="inferred from homology"/>
<keyword evidence="20" id="KW-1185">Reference proteome</keyword>
<dbReference type="PANTHER" id="PTHR11240:SF22">
    <property type="entry name" value="RIBONUCLEASE T2"/>
    <property type="match status" value="1"/>
</dbReference>
<keyword evidence="13" id="KW-0456">Lyase</keyword>
<keyword evidence="12" id="KW-0325">Glycoprotein</keyword>
<keyword evidence="6" id="KW-0926">Vacuole</keyword>
<dbReference type="GO" id="GO:0016787">
    <property type="term" value="F:hydrolase activity"/>
    <property type="evidence" value="ECO:0007669"/>
    <property type="project" value="UniProtKB-KW"/>
</dbReference>
<protein>
    <recommendedName>
        <fullName evidence="15">Ribonuclease T2-like</fullName>
        <ecNumber evidence="4">4.6.1.19</ecNumber>
    </recommendedName>
</protein>
<sequence>MAICTGFAKGAYFENQQVLNYELDQFQTCPIDIPLTCTNTTPVQNSCCFESPGGIMLQTQFWDYYPPIGDNETFTLHGLWPDNCDGSYEQFCDDSLNLKQNEVVDIIKNQYKDEELVEFMKLNWKNFNGNDESLWTHEFNKHGTCIKTIRSKCFADYKENENVYKFFNISVNLFKKYPTFKFLNEEGIIPSNDKTYTKEEISNALKKNFDGKQVYFKCNKYNALQEIWYYHHLKGSLLNEDFVPIDSLINSNCPNQGIKFIPKNQGFKPPPNQPPKSPNRGYLKLSNNPGCLISNGQWYQYGTCATYQINQLAFGGYNIKSSKGYCGIDSNDRLNCNSQNQPLRYQFHFDKELKEISYGSVNQWCFDDKGKHGHGKYVQVPIKLNKDNCESPFTIKLV</sequence>
<evidence type="ECO:0000313" key="20">
    <source>
        <dbReference type="Proteomes" id="UP000095085"/>
    </source>
</evidence>
<keyword evidence="5" id="KW-0963">Cytoplasm</keyword>
<dbReference type="PROSITE" id="PS00530">
    <property type="entry name" value="RNASE_T2_1"/>
    <property type="match status" value="1"/>
</dbReference>
<dbReference type="InterPro" id="IPR033697">
    <property type="entry name" value="Ribonuclease_T2_eukaryotic"/>
</dbReference>
<dbReference type="InterPro" id="IPR036430">
    <property type="entry name" value="RNase_T2-like_sf"/>
</dbReference>
<dbReference type="GO" id="GO:0033897">
    <property type="term" value="F:ribonuclease T2 activity"/>
    <property type="evidence" value="ECO:0007669"/>
    <property type="project" value="UniProtKB-EC"/>
</dbReference>
<feature type="active site" evidence="16">
    <location>
        <position position="138"/>
    </location>
</feature>
<evidence type="ECO:0000256" key="15">
    <source>
        <dbReference type="ARBA" id="ARBA00071169"/>
    </source>
</evidence>
<dbReference type="EC" id="4.6.1.19" evidence="4"/>
<dbReference type="GO" id="GO:0005576">
    <property type="term" value="C:extracellular region"/>
    <property type="evidence" value="ECO:0007669"/>
    <property type="project" value="EnsemblFungi"/>
</dbReference>
<dbReference type="PROSITE" id="PS00531">
    <property type="entry name" value="RNASE_T2_2"/>
    <property type="match status" value="1"/>
</dbReference>
<dbReference type="InterPro" id="IPR001568">
    <property type="entry name" value="RNase_T2-like"/>
</dbReference>
<dbReference type="EMBL" id="KV454541">
    <property type="protein sequence ID" value="ODV67359.1"/>
    <property type="molecule type" value="Genomic_DNA"/>
</dbReference>
<reference evidence="20" key="1">
    <citation type="submission" date="2016-05" db="EMBL/GenBank/DDBJ databases">
        <title>Comparative genomics of biotechnologically important yeasts.</title>
        <authorList>
            <consortium name="DOE Joint Genome Institute"/>
            <person name="Riley R."/>
            <person name="Haridas S."/>
            <person name="Wolfe K.H."/>
            <person name="Lopes M.R."/>
            <person name="Hittinger C.T."/>
            <person name="Goker M."/>
            <person name="Salamov A."/>
            <person name="Wisecaver J."/>
            <person name="Long T.M."/>
            <person name="Aerts A.L."/>
            <person name="Barry K."/>
            <person name="Choi C."/>
            <person name="Clum A."/>
            <person name="Coughlan A.Y."/>
            <person name="Deshpande S."/>
            <person name="Douglass A.P."/>
            <person name="Hanson S.J."/>
            <person name="Klenk H.-P."/>
            <person name="Labutti K."/>
            <person name="Lapidus A."/>
            <person name="Lindquist E."/>
            <person name="Lipzen A."/>
            <person name="Meier-Kolthoff J.P."/>
            <person name="Ohm R.A."/>
            <person name="Otillar R.P."/>
            <person name="Pangilinan J."/>
            <person name="Peng Y."/>
            <person name="Rokas A."/>
            <person name="Rosa C.A."/>
            <person name="Scheuner C."/>
            <person name="Sibirny A.A."/>
            <person name="Slot J.C."/>
            <person name="Stielow J.B."/>
            <person name="Sun H."/>
            <person name="Kurtzman C.P."/>
            <person name="Blackwell M."/>
            <person name="Grigoriev I.V."/>
            <person name="Jeffries T.W."/>
        </authorList>
    </citation>
    <scope>NUCLEOTIDE SEQUENCE [LARGE SCALE GENOMIC DNA]</scope>
    <source>
        <strain evidence="20">NRRL Y-1933</strain>
    </source>
</reference>
<feature type="active site" evidence="16">
    <location>
        <position position="142"/>
    </location>
</feature>
<accession>A0A1E4RJB4</accession>
<dbReference type="GO" id="GO:0000324">
    <property type="term" value="C:fungal-type vacuole"/>
    <property type="evidence" value="ECO:0007669"/>
    <property type="project" value="EnsemblFungi"/>
</dbReference>
<name>A0A1E4RJB4_9ASCO</name>
<evidence type="ECO:0000256" key="16">
    <source>
        <dbReference type="PIRSR" id="PIRSR633697-1"/>
    </source>
</evidence>
<organism evidence="19 20">
    <name type="scientific">Hyphopichia burtonii NRRL Y-1933</name>
    <dbReference type="NCBI Taxonomy" id="984485"/>
    <lineage>
        <taxon>Eukaryota</taxon>
        <taxon>Fungi</taxon>
        <taxon>Dikarya</taxon>
        <taxon>Ascomycota</taxon>
        <taxon>Saccharomycotina</taxon>
        <taxon>Pichiomycetes</taxon>
        <taxon>Debaryomycetaceae</taxon>
        <taxon>Hyphopichia</taxon>
    </lineage>
</organism>
<dbReference type="FunFam" id="3.90.730.10:FF:000004">
    <property type="entry name" value="Ribonuclease T2-like"/>
    <property type="match status" value="1"/>
</dbReference>
<evidence type="ECO:0000256" key="17">
    <source>
        <dbReference type="RuleBase" id="RU004328"/>
    </source>
</evidence>
<evidence type="ECO:0000256" key="10">
    <source>
        <dbReference type="ARBA" id="ARBA00022801"/>
    </source>
</evidence>
<dbReference type="Gene3D" id="3.90.730.10">
    <property type="entry name" value="Ribonuclease T2-like"/>
    <property type="match status" value="1"/>
</dbReference>
<evidence type="ECO:0000256" key="8">
    <source>
        <dbReference type="ARBA" id="ARBA00022729"/>
    </source>
</evidence>
<evidence type="ECO:0000256" key="14">
    <source>
        <dbReference type="ARBA" id="ARBA00025494"/>
    </source>
</evidence>
<dbReference type="RefSeq" id="XP_020076426.1">
    <property type="nucleotide sequence ID" value="XM_020218710.1"/>
</dbReference>
<evidence type="ECO:0000256" key="5">
    <source>
        <dbReference type="ARBA" id="ARBA00022490"/>
    </source>
</evidence>
<evidence type="ECO:0000256" key="7">
    <source>
        <dbReference type="ARBA" id="ARBA00022722"/>
    </source>
</evidence>
<evidence type="ECO:0000256" key="1">
    <source>
        <dbReference type="ARBA" id="ARBA00004410"/>
    </source>
</evidence>
<dbReference type="GO" id="GO:0000902">
    <property type="term" value="P:cell morphogenesis"/>
    <property type="evidence" value="ECO:0007669"/>
    <property type="project" value="EnsemblFungi"/>
</dbReference>
<feature type="active site" evidence="16">
    <location>
        <position position="77"/>
    </location>
</feature>
<dbReference type="InterPro" id="IPR018188">
    <property type="entry name" value="RNase_T2_His_AS_1"/>
</dbReference>
<dbReference type="Pfam" id="PF25488">
    <property type="entry name" value="RNaseT2L_C"/>
    <property type="match status" value="1"/>
</dbReference>
<dbReference type="SUPFAM" id="SSF55895">
    <property type="entry name" value="Ribonuclease Rh-like"/>
    <property type="match status" value="1"/>
</dbReference>
<evidence type="ECO:0000256" key="11">
    <source>
        <dbReference type="ARBA" id="ARBA00023157"/>
    </source>
</evidence>
<dbReference type="GO" id="GO:0005775">
    <property type="term" value="C:vacuolar lumen"/>
    <property type="evidence" value="ECO:0007669"/>
    <property type="project" value="UniProtKB-SubCell"/>
</dbReference>
<keyword evidence="8" id="KW-0732">Signal</keyword>
<dbReference type="GO" id="GO:0006915">
    <property type="term" value="P:apoptotic process"/>
    <property type="evidence" value="ECO:0007669"/>
    <property type="project" value="EnsemblFungi"/>
</dbReference>
<evidence type="ECO:0000256" key="13">
    <source>
        <dbReference type="ARBA" id="ARBA00023239"/>
    </source>
</evidence>
<evidence type="ECO:0000256" key="6">
    <source>
        <dbReference type="ARBA" id="ARBA00022554"/>
    </source>
</evidence>
<feature type="domain" description="RNase T2-like C-terminal" evidence="18">
    <location>
        <begin position="278"/>
        <end position="371"/>
    </location>
</feature>
<evidence type="ECO:0000256" key="3">
    <source>
        <dbReference type="ARBA" id="ARBA00007469"/>
    </source>
</evidence>
<dbReference type="CDD" id="cd01061">
    <property type="entry name" value="RNase_T2_euk"/>
    <property type="match status" value="1"/>
</dbReference>
<comment type="subcellular location">
    <subcellularLocation>
        <location evidence="2">Cytoplasm</location>
    </subcellularLocation>
    <subcellularLocation>
        <location evidence="1">Vacuole lumen</location>
    </subcellularLocation>
</comment>
<gene>
    <name evidence="19" type="ORF">HYPBUDRAFT_109598</name>
</gene>
<dbReference type="Proteomes" id="UP000095085">
    <property type="component" value="Unassembled WGS sequence"/>
</dbReference>
<keyword evidence="11" id="KW-1015">Disulfide bond</keyword>
<evidence type="ECO:0000259" key="18">
    <source>
        <dbReference type="Pfam" id="PF25488"/>
    </source>
</evidence>
<evidence type="ECO:0000256" key="2">
    <source>
        <dbReference type="ARBA" id="ARBA00004496"/>
    </source>
</evidence>
<dbReference type="GeneID" id="30993260"/>
<dbReference type="InterPro" id="IPR057328">
    <property type="entry name" value="RNaseT2L_C"/>
</dbReference>
<comment type="similarity">
    <text evidence="3 17">Belongs to the RNase T2 family.</text>
</comment>
<dbReference type="InterPro" id="IPR033130">
    <property type="entry name" value="RNase_T2_His_AS_2"/>
</dbReference>
<dbReference type="GO" id="GO:0006402">
    <property type="term" value="P:mRNA catabolic process"/>
    <property type="evidence" value="ECO:0007669"/>
    <property type="project" value="EnsemblFungi"/>
</dbReference>
<evidence type="ECO:0000256" key="4">
    <source>
        <dbReference type="ARBA" id="ARBA00012571"/>
    </source>
</evidence>
<comment type="function">
    <text evidence="14">Rnase which modulates cell survival under stress conditions. Released from the vacuole to the cytoplasm during stress to promote tRNA and rRNA cleavage and to activate separately a downstream pathway that promotes cell death. Involved in cell size, vacuolar morphology and growth at high temperatures and high salt concentration.</text>
</comment>
<keyword evidence="9" id="KW-0255">Endonuclease</keyword>
<evidence type="ECO:0000256" key="12">
    <source>
        <dbReference type="ARBA" id="ARBA00023180"/>
    </source>
</evidence>
<dbReference type="PANTHER" id="PTHR11240">
    <property type="entry name" value="RIBONUCLEASE T2"/>
    <property type="match status" value="1"/>
</dbReference>
<dbReference type="AlphaFoldDB" id="A0A1E4RJB4"/>
<dbReference type="Pfam" id="PF00445">
    <property type="entry name" value="Ribonuclease_T2"/>
    <property type="match status" value="1"/>
</dbReference>
<dbReference type="GO" id="GO:0005829">
    <property type="term" value="C:cytosol"/>
    <property type="evidence" value="ECO:0007669"/>
    <property type="project" value="EnsemblFungi"/>
</dbReference>
<dbReference type="GO" id="GO:0003723">
    <property type="term" value="F:RNA binding"/>
    <property type="evidence" value="ECO:0007669"/>
    <property type="project" value="InterPro"/>
</dbReference>
<evidence type="ECO:0000256" key="9">
    <source>
        <dbReference type="ARBA" id="ARBA00022759"/>
    </source>
</evidence>
<keyword evidence="7" id="KW-0540">Nuclease</keyword>
<dbReference type="OrthoDB" id="435754at2759"/>